<proteinExistence type="predicted"/>
<evidence type="ECO:0000256" key="4">
    <source>
        <dbReference type="ARBA" id="ARBA00023136"/>
    </source>
</evidence>
<dbReference type="GeneID" id="90590048"/>
<dbReference type="Pfam" id="PF01956">
    <property type="entry name" value="EMC3_TMCO1"/>
    <property type="match status" value="1"/>
</dbReference>
<keyword evidence="8" id="KW-1185">Reference proteome</keyword>
<protein>
    <submittedName>
        <fullName evidence="7">OxaA/SpoJ/YidC translocase/secretase, sec-independent itegration of nascent memrane proteins into membrane</fullName>
    </submittedName>
</protein>
<comment type="subcellular location">
    <subcellularLocation>
        <location evidence="1">Membrane</location>
        <topology evidence="1">Multi-pass membrane protein</topology>
    </subcellularLocation>
</comment>
<evidence type="ECO:0000256" key="3">
    <source>
        <dbReference type="ARBA" id="ARBA00022989"/>
    </source>
</evidence>
<evidence type="ECO:0000256" key="5">
    <source>
        <dbReference type="SAM" id="Coils"/>
    </source>
</evidence>
<evidence type="ECO:0000313" key="8">
    <source>
        <dbReference type="Proteomes" id="UP001218034"/>
    </source>
</evidence>
<dbReference type="PANTHER" id="PTHR42198">
    <property type="entry name" value="INTEGRAL MEMBRANE PROTEIN"/>
    <property type="match status" value="1"/>
</dbReference>
<feature type="transmembrane region" description="Helical" evidence="6">
    <location>
        <begin position="27"/>
        <end position="47"/>
    </location>
</feature>
<evidence type="ECO:0000313" key="7">
    <source>
        <dbReference type="EMBL" id="WEL19626.1"/>
    </source>
</evidence>
<keyword evidence="3 6" id="KW-1133">Transmembrane helix</keyword>
<accession>A0ABY8CIX1</accession>
<sequence length="231" mass="26292">MISTMVSNLYAAYSTVFQPLLALEHHIGLGIFAVTLAGFYSVIHWYIGDHEKIKRIEERMNEHQSKAQAAEDEQKTARHQKKAMSLQQKMMVVNFKPILVIMLVSILFFPWLRATYSPTVNMNRTSNHTYRGSLNYAGREDQLIVRNVSKPVLELRDQKAEVGESFYAVGSRWQLQKFKTDGRQAKLSLNADFLDLPFSLPLAGSAINWLGYYLLLSIPASNISRRLLGIA</sequence>
<gene>
    <name evidence="7" type="ORF">SVXNc_0610</name>
</gene>
<feature type="transmembrane region" description="Helical" evidence="6">
    <location>
        <begin position="91"/>
        <end position="112"/>
    </location>
</feature>
<dbReference type="SMART" id="SM01415">
    <property type="entry name" value="DUF106"/>
    <property type="match status" value="1"/>
</dbReference>
<organism evidence="7 8">
    <name type="scientific">Candidatus Nanohalococcus occultus</name>
    <dbReference type="NCBI Taxonomy" id="2978047"/>
    <lineage>
        <taxon>Archaea</taxon>
        <taxon>Candidatus Nanohalarchaeota</taxon>
        <taxon>Candidatus Nanohalarchaeota incertae sedis</taxon>
        <taxon>Candidatus Nanohalococcus</taxon>
    </lineage>
</organism>
<dbReference type="InterPro" id="IPR038978">
    <property type="entry name" value="MJ0935"/>
</dbReference>
<dbReference type="EMBL" id="CP104395">
    <property type="protein sequence ID" value="WEL19626.1"/>
    <property type="molecule type" value="Genomic_DNA"/>
</dbReference>
<keyword evidence="5" id="KW-0175">Coiled coil</keyword>
<feature type="transmembrane region" description="Helical" evidence="6">
    <location>
        <begin position="198"/>
        <end position="216"/>
    </location>
</feature>
<evidence type="ECO:0000256" key="1">
    <source>
        <dbReference type="ARBA" id="ARBA00004141"/>
    </source>
</evidence>
<name>A0ABY8CIX1_9ARCH</name>
<feature type="coiled-coil region" evidence="5">
    <location>
        <begin position="53"/>
        <end position="80"/>
    </location>
</feature>
<dbReference type="PANTHER" id="PTHR42198:SF1">
    <property type="entry name" value="INTEGRAL MEMBRANE PROTEIN"/>
    <property type="match status" value="1"/>
</dbReference>
<dbReference type="RefSeq" id="WP_347721464.1">
    <property type="nucleotide sequence ID" value="NZ_CP104395.1"/>
</dbReference>
<reference evidence="7 8" key="1">
    <citation type="submission" date="2022-09" db="EMBL/GenBank/DDBJ databases">
        <title>Xylan utilization by haloarchaea-nanohaloarchaea associations.</title>
        <authorList>
            <person name="Yakimov M."/>
        </authorList>
    </citation>
    <scope>NUCLEOTIDE SEQUENCE [LARGE SCALE GENOMIC DNA]</scope>
    <source>
        <strain evidence="7 8">SVXNc</strain>
    </source>
</reference>
<dbReference type="InterPro" id="IPR002809">
    <property type="entry name" value="EMC3/TMCO1"/>
</dbReference>
<dbReference type="Proteomes" id="UP001218034">
    <property type="component" value="Chromosome"/>
</dbReference>
<evidence type="ECO:0000256" key="6">
    <source>
        <dbReference type="SAM" id="Phobius"/>
    </source>
</evidence>
<keyword evidence="4 6" id="KW-0472">Membrane</keyword>
<evidence type="ECO:0000256" key="2">
    <source>
        <dbReference type="ARBA" id="ARBA00022692"/>
    </source>
</evidence>
<keyword evidence="2 6" id="KW-0812">Transmembrane</keyword>